<accession>A0A3S9XER8</accession>
<keyword evidence="4 6" id="KW-1133">Transmembrane helix</keyword>
<organism evidence="8 9">
    <name type="scientific">Entomomonas moraniae</name>
    <dbReference type="NCBI Taxonomy" id="2213226"/>
    <lineage>
        <taxon>Bacteria</taxon>
        <taxon>Pseudomonadati</taxon>
        <taxon>Pseudomonadota</taxon>
        <taxon>Gammaproteobacteria</taxon>
        <taxon>Pseudomonadales</taxon>
        <taxon>Pseudomonadaceae</taxon>
        <taxon>Entomomonas</taxon>
    </lineage>
</organism>
<dbReference type="InterPro" id="IPR003838">
    <property type="entry name" value="ABC3_permease_C"/>
</dbReference>
<dbReference type="GO" id="GO:0005886">
    <property type="term" value="C:plasma membrane"/>
    <property type="evidence" value="ECO:0007669"/>
    <property type="project" value="UniProtKB-SubCell"/>
</dbReference>
<evidence type="ECO:0000313" key="8">
    <source>
        <dbReference type="EMBL" id="AZS50798.1"/>
    </source>
</evidence>
<evidence type="ECO:0000256" key="4">
    <source>
        <dbReference type="ARBA" id="ARBA00022989"/>
    </source>
</evidence>
<dbReference type="Pfam" id="PF02687">
    <property type="entry name" value="FtsX"/>
    <property type="match status" value="1"/>
</dbReference>
<keyword evidence="5 6" id="KW-0472">Membrane</keyword>
<dbReference type="KEGG" id="emo:DM558_08400"/>
<feature type="transmembrane region" description="Helical" evidence="6">
    <location>
        <begin position="355"/>
        <end position="377"/>
    </location>
</feature>
<reference evidence="9" key="1">
    <citation type="submission" date="2018-06" db="EMBL/GenBank/DDBJ databases">
        <title>Complete genome of Pseudomonas insecticola strain QZS01.</title>
        <authorList>
            <person name="Wang J."/>
            <person name="Su Q."/>
        </authorList>
    </citation>
    <scope>NUCLEOTIDE SEQUENCE [LARGE SCALE GENOMIC DNA]</scope>
    <source>
        <strain evidence="9">QZS01</strain>
    </source>
</reference>
<evidence type="ECO:0000313" key="9">
    <source>
        <dbReference type="Proteomes" id="UP000273143"/>
    </source>
</evidence>
<dbReference type="InterPro" id="IPR038766">
    <property type="entry name" value="Membrane_comp_ABC_pdt"/>
</dbReference>
<dbReference type="PANTHER" id="PTHR30287">
    <property type="entry name" value="MEMBRANE COMPONENT OF PREDICTED ABC SUPERFAMILY METABOLITE UPTAKE TRANSPORTER"/>
    <property type="match status" value="1"/>
</dbReference>
<feature type="transmembrane region" description="Helical" evidence="6">
    <location>
        <begin position="261"/>
        <end position="285"/>
    </location>
</feature>
<feature type="transmembrane region" description="Helical" evidence="6">
    <location>
        <begin position="712"/>
        <end position="732"/>
    </location>
</feature>
<dbReference type="RefSeq" id="WP_127163409.1">
    <property type="nucleotide sequence ID" value="NZ_CP029822.1"/>
</dbReference>
<keyword evidence="9" id="KW-1185">Reference proteome</keyword>
<sequence>MKLSLNKLASLALRQVIRDIKAGELRVLFFALMIAVISSTAISYFSTRLQVSMETRAGDFLAADLVIRGTSPASPEQIDIGEKLHLKQAKTISFSTVVINEEDMQLVSIKAVDHNYPLRGQLKYKENNESPEQFALKAPAEGEAWAENRLFVALNLKPGDTISIGNAKIRLTKILTYEPDRAIDFYTLNPHILMNIADLPKTNAIQAGSRASYRQLWAGTTNAITQYKAAIEKTLAPNQKILTGKDGNIQLNNTLNKGENYLNLASLVAILLASVAVALSANQFATKRFDSSAMLRCLGLSRNQVLSVYTLQLAYIGLMATIIGAFIGWLVQIGLFKLLSGLVNDTLPSGGVKPALAGIMTGLITLAGFAIPPLASLGNTPPIRVLRQDIFPTPIHSWFIYGLSLLTLSIIMWRLSLDIKLTLSLMGGGIIATLILGSLLFLSLKGLRKLLAKAPLPWRLGLGQLLRNPIRAIGQILAFGIILMAMSMIVLLRGELLDTWQKQLPEKAPNFFAMNISETELSNFKESVAKLSDNMAPYYPIITGRLVAVKGTPINELALKGRGENATQRDLNLTWSDQLPNENKIIQGQWWQKDKPSPEDRINISIEEELANSLGVTVGDELTFVISGVVYKTIVHNTRKINWDNFQPNFFVIFEPNSLNKIPTTYLTSFHIPQGNDKEIIQLAKNFPTITLLDIDGLLKQLNQILGQVTIAVEYILFFVLLAGITVLLAGLQSTLDGRIRQGALLRALGANRRLLKQTQLAEFSLLGFMSGLLAAIGCESISAQLYHYVLDIPWFFHPNLLTLPFIGAILIGSIGIWGTRRTINTSPLHILREG</sequence>
<dbReference type="Proteomes" id="UP000273143">
    <property type="component" value="Chromosome"/>
</dbReference>
<evidence type="ECO:0000256" key="6">
    <source>
        <dbReference type="SAM" id="Phobius"/>
    </source>
</evidence>
<evidence type="ECO:0000256" key="1">
    <source>
        <dbReference type="ARBA" id="ARBA00004651"/>
    </source>
</evidence>
<comment type="subcellular location">
    <subcellularLocation>
        <location evidence="1">Cell membrane</location>
        <topology evidence="1">Multi-pass membrane protein</topology>
    </subcellularLocation>
</comment>
<dbReference type="EMBL" id="CP029822">
    <property type="protein sequence ID" value="AZS50798.1"/>
    <property type="molecule type" value="Genomic_DNA"/>
</dbReference>
<evidence type="ECO:0000256" key="3">
    <source>
        <dbReference type="ARBA" id="ARBA00022692"/>
    </source>
</evidence>
<keyword evidence="3 6" id="KW-0812">Transmembrane</keyword>
<evidence type="ECO:0000259" key="7">
    <source>
        <dbReference type="Pfam" id="PF02687"/>
    </source>
</evidence>
<gene>
    <name evidence="8" type="ORF">DM558_08400</name>
</gene>
<feature type="transmembrane region" description="Helical" evidence="6">
    <location>
        <begin position="764"/>
        <end position="790"/>
    </location>
</feature>
<feature type="transmembrane region" description="Helical" evidence="6">
    <location>
        <begin position="802"/>
        <end position="820"/>
    </location>
</feature>
<protein>
    <submittedName>
        <fullName evidence="8">ABC transporter permease</fullName>
    </submittedName>
</protein>
<keyword evidence="2" id="KW-1003">Cell membrane</keyword>
<evidence type="ECO:0000256" key="5">
    <source>
        <dbReference type="ARBA" id="ARBA00023136"/>
    </source>
</evidence>
<feature type="transmembrane region" description="Helical" evidence="6">
    <location>
        <begin position="398"/>
        <end position="415"/>
    </location>
</feature>
<dbReference type="AlphaFoldDB" id="A0A3S9XER8"/>
<name>A0A3S9XER8_9GAMM</name>
<feature type="transmembrane region" description="Helical" evidence="6">
    <location>
        <begin position="306"/>
        <end position="335"/>
    </location>
</feature>
<proteinExistence type="predicted"/>
<dbReference type="PANTHER" id="PTHR30287:SF1">
    <property type="entry name" value="INNER MEMBRANE PROTEIN"/>
    <property type="match status" value="1"/>
</dbReference>
<evidence type="ECO:0000256" key="2">
    <source>
        <dbReference type="ARBA" id="ARBA00022475"/>
    </source>
</evidence>
<feature type="transmembrane region" description="Helical" evidence="6">
    <location>
        <begin position="472"/>
        <end position="492"/>
    </location>
</feature>
<feature type="transmembrane region" description="Helical" evidence="6">
    <location>
        <begin position="421"/>
        <end position="444"/>
    </location>
</feature>
<feature type="transmembrane region" description="Helical" evidence="6">
    <location>
        <begin position="27"/>
        <end position="46"/>
    </location>
</feature>
<feature type="domain" description="ABC3 transporter permease C-terminal" evidence="7">
    <location>
        <begin position="264"/>
        <end position="376"/>
    </location>
</feature>